<feature type="non-terminal residue" evidence="3">
    <location>
        <position position="104"/>
    </location>
</feature>
<name>A0ABN7JBG0_9BASI</name>
<protein>
    <submittedName>
        <fullName evidence="3">Uncharacterized protein</fullName>
    </submittedName>
</protein>
<proteinExistence type="predicted"/>
<comment type="caution">
    <text evidence="3">The sequence shown here is derived from an EMBL/GenBank/DDBJ whole genome shotgun (WGS) entry which is preliminary data.</text>
</comment>
<accession>A0ABN7JBG0</accession>
<dbReference type="EMBL" id="CAJHJG010005865">
    <property type="protein sequence ID" value="CAD6953117.1"/>
    <property type="molecule type" value="Genomic_DNA"/>
</dbReference>
<keyword evidence="1" id="KW-0378">Hydrolase</keyword>
<dbReference type="PANTHER" id="PTHR33630:SF9">
    <property type="entry name" value="CUTINASE 4"/>
    <property type="match status" value="1"/>
</dbReference>
<dbReference type="PANTHER" id="PTHR33630">
    <property type="entry name" value="CUTINASE RV1984C-RELATED-RELATED"/>
    <property type="match status" value="1"/>
</dbReference>
<dbReference type="InterPro" id="IPR000675">
    <property type="entry name" value="Cutinase/axe"/>
</dbReference>
<evidence type="ECO:0000256" key="1">
    <source>
        <dbReference type="ARBA" id="ARBA00022801"/>
    </source>
</evidence>
<reference evidence="3" key="1">
    <citation type="submission" date="2020-10" db="EMBL/GenBank/DDBJ databases">
        <authorList>
            <person name="Sedaghatjoo S."/>
        </authorList>
    </citation>
    <scope>NUCLEOTIDE SEQUENCE</scope>
    <source>
        <strain evidence="3">AZH3</strain>
    </source>
</reference>
<sequence length="104" mass="11114">MVTWQAVADINPNDQLFNLIKAILLIGDPYHIPGLPGNVDDRGMKTTDGASGIGRAVFPGMKMMPWAQTGKVLDICVLGDMICQQPGANIGPHLTYGPSPQVQN</sequence>
<organism evidence="3 4">
    <name type="scientific">Tilletia caries</name>
    <name type="common">wheat bunt fungus</name>
    <dbReference type="NCBI Taxonomy" id="13290"/>
    <lineage>
        <taxon>Eukaryota</taxon>
        <taxon>Fungi</taxon>
        <taxon>Dikarya</taxon>
        <taxon>Basidiomycota</taxon>
        <taxon>Ustilaginomycotina</taxon>
        <taxon>Exobasidiomycetes</taxon>
        <taxon>Tilletiales</taxon>
        <taxon>Tilletiaceae</taxon>
        <taxon>Tilletia</taxon>
    </lineage>
</organism>
<evidence type="ECO:0000313" key="3">
    <source>
        <dbReference type="EMBL" id="CAD6953117.1"/>
    </source>
</evidence>
<evidence type="ECO:0000313" key="4">
    <source>
        <dbReference type="Proteomes" id="UP000836402"/>
    </source>
</evidence>
<dbReference type="InterPro" id="IPR029058">
    <property type="entry name" value="AB_hydrolase_fold"/>
</dbReference>
<dbReference type="Proteomes" id="UP000836402">
    <property type="component" value="Unassembled WGS sequence"/>
</dbReference>
<evidence type="ECO:0000256" key="2">
    <source>
        <dbReference type="ARBA" id="ARBA00023157"/>
    </source>
</evidence>
<keyword evidence="2" id="KW-1015">Disulfide bond</keyword>
<dbReference type="SUPFAM" id="SSF53474">
    <property type="entry name" value="alpha/beta-Hydrolases"/>
    <property type="match status" value="1"/>
</dbReference>
<keyword evidence="4" id="KW-1185">Reference proteome</keyword>
<gene>
    <name evidence="3" type="ORF">JKIAZH3_G1380</name>
</gene>
<dbReference type="Gene3D" id="3.40.50.1820">
    <property type="entry name" value="alpha/beta hydrolase"/>
    <property type="match status" value="1"/>
</dbReference>
<dbReference type="Pfam" id="PF01083">
    <property type="entry name" value="Cutinase"/>
    <property type="match status" value="1"/>
</dbReference>